<protein>
    <submittedName>
        <fullName evidence="1">Uncharacterized protein</fullName>
    </submittedName>
</protein>
<dbReference type="Proteomes" id="UP000741013">
    <property type="component" value="Unassembled WGS sequence"/>
</dbReference>
<organism evidence="1 2">
    <name type="scientific">Amycolatopsis magusensis</name>
    <dbReference type="NCBI Taxonomy" id="882444"/>
    <lineage>
        <taxon>Bacteria</taxon>
        <taxon>Bacillati</taxon>
        <taxon>Actinomycetota</taxon>
        <taxon>Actinomycetes</taxon>
        <taxon>Pseudonocardiales</taxon>
        <taxon>Pseudonocardiaceae</taxon>
        <taxon>Amycolatopsis</taxon>
    </lineage>
</organism>
<accession>A0ABS4Q243</accession>
<sequence length="39" mass="4028">MGFVIQVVPGGAGDSASYWPYSAELARAARDRLGAESAT</sequence>
<evidence type="ECO:0000313" key="1">
    <source>
        <dbReference type="EMBL" id="MBP2184886.1"/>
    </source>
</evidence>
<gene>
    <name evidence="1" type="ORF">JOM49_006412</name>
</gene>
<comment type="caution">
    <text evidence="1">The sequence shown here is derived from an EMBL/GenBank/DDBJ whole genome shotgun (WGS) entry which is preliminary data.</text>
</comment>
<evidence type="ECO:0000313" key="2">
    <source>
        <dbReference type="Proteomes" id="UP000741013"/>
    </source>
</evidence>
<reference evidence="1 2" key="1">
    <citation type="submission" date="2021-03" db="EMBL/GenBank/DDBJ databases">
        <title>Sequencing the genomes of 1000 actinobacteria strains.</title>
        <authorList>
            <person name="Klenk H.-P."/>
        </authorList>
    </citation>
    <scope>NUCLEOTIDE SEQUENCE [LARGE SCALE GENOMIC DNA]</scope>
    <source>
        <strain evidence="1 2">DSM 45510</strain>
    </source>
</reference>
<keyword evidence="2" id="KW-1185">Reference proteome</keyword>
<name>A0ABS4Q243_9PSEU</name>
<proteinExistence type="predicted"/>
<dbReference type="EMBL" id="JAGGMS010000001">
    <property type="protein sequence ID" value="MBP2184886.1"/>
    <property type="molecule type" value="Genomic_DNA"/>
</dbReference>